<dbReference type="Gene3D" id="3.30.1520.10">
    <property type="entry name" value="Phox-like domain"/>
    <property type="match status" value="1"/>
</dbReference>
<dbReference type="PROSITE" id="PS50195">
    <property type="entry name" value="PX"/>
    <property type="match status" value="1"/>
</dbReference>
<evidence type="ECO:0000259" key="2">
    <source>
        <dbReference type="PROSITE" id="PS50195"/>
    </source>
</evidence>
<dbReference type="InterPro" id="IPR036871">
    <property type="entry name" value="PX_dom_sf"/>
</dbReference>
<gene>
    <name evidence="3" type="ORF">APICC_09669</name>
</gene>
<keyword evidence="1" id="KW-0812">Transmembrane</keyword>
<dbReference type="PANTHER" id="PTHR22775">
    <property type="entry name" value="SORTING NEXIN"/>
    <property type="match status" value="1"/>
</dbReference>
<evidence type="ECO:0000313" key="4">
    <source>
        <dbReference type="Proteomes" id="UP000242457"/>
    </source>
</evidence>
<proteinExistence type="predicted"/>
<reference evidence="3 4" key="1">
    <citation type="submission" date="2014-07" db="EMBL/GenBank/DDBJ databases">
        <title>Genomic and transcriptomic analysis on Apis cerana provide comprehensive insights into honey bee biology.</title>
        <authorList>
            <person name="Diao Q."/>
            <person name="Sun L."/>
            <person name="Zheng H."/>
            <person name="Zheng H."/>
            <person name="Xu S."/>
            <person name="Wang S."/>
            <person name="Zeng Z."/>
            <person name="Hu F."/>
            <person name="Su S."/>
            <person name="Wu J."/>
        </authorList>
    </citation>
    <scope>NUCLEOTIDE SEQUENCE [LARGE SCALE GENOMIC DNA]</scope>
    <source>
        <tissue evidence="3">Pupae without intestine</tissue>
    </source>
</reference>
<protein>
    <submittedName>
        <fullName evidence="3">Sorting nexin-25</fullName>
    </submittedName>
</protein>
<accession>A0A2A3EGI7</accession>
<keyword evidence="4" id="KW-1185">Reference proteome</keyword>
<feature type="transmembrane region" description="Helical" evidence="1">
    <location>
        <begin position="22"/>
        <end position="42"/>
    </location>
</feature>
<dbReference type="Proteomes" id="UP000242457">
    <property type="component" value="Unassembled WGS sequence"/>
</dbReference>
<sequence length="325" mass="37995">MASYKYEIEDVMFIVMQLESKFNMMWSGILYILPIIGFFYWNNLLWCYLFGILTISCFFLGCLIVMLINIALSPKHQTGATAMKTIAEMDAFHNLLMYCLLFIDIVYEDNNESIYSGWVVLRKLQDFQDLHRKLRQLCSNVKNLDLPSQPLKFFGKSDKNTLDKAKIQIQKYLNFVLEDEKLNQSEALYTFLSPSSEHLKYPPSPKKSRFSLSTLFKTSNNNNELRDKEEEEDYSLLLDDTDSARSATDGCLNINRDAIAEPLYTLLGEIFDLRGVFRWLRRSLITFVQITYGRTINRFVYTFKSNSLNLYNVSQSYVNLYITQN</sequence>
<evidence type="ECO:0000256" key="1">
    <source>
        <dbReference type="SAM" id="Phobius"/>
    </source>
</evidence>
<dbReference type="InterPro" id="IPR001683">
    <property type="entry name" value="PX_dom"/>
</dbReference>
<dbReference type="SUPFAM" id="SSF64268">
    <property type="entry name" value="PX domain"/>
    <property type="match status" value="1"/>
</dbReference>
<dbReference type="GO" id="GO:0035091">
    <property type="term" value="F:phosphatidylinositol binding"/>
    <property type="evidence" value="ECO:0007669"/>
    <property type="project" value="InterPro"/>
</dbReference>
<dbReference type="SMART" id="SM00312">
    <property type="entry name" value="PX"/>
    <property type="match status" value="1"/>
</dbReference>
<organism evidence="3 4">
    <name type="scientific">Apis cerana cerana</name>
    <name type="common">Oriental honeybee</name>
    <dbReference type="NCBI Taxonomy" id="94128"/>
    <lineage>
        <taxon>Eukaryota</taxon>
        <taxon>Metazoa</taxon>
        <taxon>Ecdysozoa</taxon>
        <taxon>Arthropoda</taxon>
        <taxon>Hexapoda</taxon>
        <taxon>Insecta</taxon>
        <taxon>Pterygota</taxon>
        <taxon>Neoptera</taxon>
        <taxon>Endopterygota</taxon>
        <taxon>Hymenoptera</taxon>
        <taxon>Apocrita</taxon>
        <taxon>Aculeata</taxon>
        <taxon>Apoidea</taxon>
        <taxon>Anthophila</taxon>
        <taxon>Apidae</taxon>
        <taxon>Apis</taxon>
    </lineage>
</organism>
<dbReference type="OrthoDB" id="120967at2759"/>
<dbReference type="STRING" id="94128.A0A2A3EGI7"/>
<dbReference type="PANTHER" id="PTHR22775:SF48">
    <property type="entry name" value="SORTING NEXIN-25"/>
    <property type="match status" value="1"/>
</dbReference>
<dbReference type="Pfam" id="PF00787">
    <property type="entry name" value="PX"/>
    <property type="match status" value="1"/>
</dbReference>
<keyword evidence="1" id="KW-1133">Transmembrane helix</keyword>
<dbReference type="AlphaFoldDB" id="A0A2A3EGI7"/>
<keyword evidence="1" id="KW-0472">Membrane</keyword>
<feature type="transmembrane region" description="Helical" evidence="1">
    <location>
        <begin position="48"/>
        <end position="70"/>
    </location>
</feature>
<evidence type="ECO:0000313" key="3">
    <source>
        <dbReference type="EMBL" id="PBC30893.1"/>
    </source>
</evidence>
<dbReference type="EMBL" id="KZ288254">
    <property type="protein sequence ID" value="PBC30893.1"/>
    <property type="molecule type" value="Genomic_DNA"/>
</dbReference>
<name>A0A2A3EGI7_APICC</name>
<feature type="domain" description="PX" evidence="2">
    <location>
        <begin position="79"/>
        <end position="199"/>
    </location>
</feature>